<gene>
    <name evidence="3" type="ORF">LCGC14_2127970</name>
</gene>
<feature type="transmembrane region" description="Helical" evidence="1">
    <location>
        <begin position="126"/>
        <end position="146"/>
    </location>
</feature>
<evidence type="ECO:0000313" key="3">
    <source>
        <dbReference type="EMBL" id="KKL68141.1"/>
    </source>
</evidence>
<reference evidence="3" key="1">
    <citation type="journal article" date="2015" name="Nature">
        <title>Complex archaea that bridge the gap between prokaryotes and eukaryotes.</title>
        <authorList>
            <person name="Spang A."/>
            <person name="Saw J.H."/>
            <person name="Jorgensen S.L."/>
            <person name="Zaremba-Niedzwiedzka K."/>
            <person name="Martijn J."/>
            <person name="Lind A.E."/>
            <person name="van Eijk R."/>
            <person name="Schleper C."/>
            <person name="Guy L."/>
            <person name="Ettema T.J."/>
        </authorList>
    </citation>
    <scope>NUCLEOTIDE SEQUENCE</scope>
</reference>
<evidence type="ECO:0000259" key="2">
    <source>
        <dbReference type="Pfam" id="PF07589"/>
    </source>
</evidence>
<comment type="caution">
    <text evidence="3">The sequence shown here is derived from an EMBL/GenBank/DDBJ whole genome shotgun (WGS) entry which is preliminary data.</text>
</comment>
<dbReference type="AlphaFoldDB" id="A0A0F9EPE1"/>
<dbReference type="InterPro" id="IPR036514">
    <property type="entry name" value="SGNH_hydro_sf"/>
</dbReference>
<protein>
    <recommendedName>
        <fullName evidence="2">Ice-binding protein C-terminal domain-containing protein</fullName>
    </recommendedName>
</protein>
<organism evidence="3">
    <name type="scientific">marine sediment metagenome</name>
    <dbReference type="NCBI Taxonomy" id="412755"/>
    <lineage>
        <taxon>unclassified sequences</taxon>
        <taxon>metagenomes</taxon>
        <taxon>ecological metagenomes</taxon>
    </lineage>
</organism>
<dbReference type="Pfam" id="PF07589">
    <property type="entry name" value="PEP-CTERM"/>
    <property type="match status" value="1"/>
</dbReference>
<feature type="non-terminal residue" evidence="3">
    <location>
        <position position="1"/>
    </location>
</feature>
<dbReference type="Gene3D" id="3.40.50.1110">
    <property type="entry name" value="SGNH hydrolase"/>
    <property type="match status" value="1"/>
</dbReference>
<proteinExistence type="predicted"/>
<dbReference type="SUPFAM" id="SSF52266">
    <property type="entry name" value="SGNH hydrolase"/>
    <property type="match status" value="1"/>
</dbReference>
<keyword evidence="1" id="KW-0472">Membrane</keyword>
<evidence type="ECO:0000256" key="1">
    <source>
        <dbReference type="SAM" id="Phobius"/>
    </source>
</evidence>
<keyword evidence="1" id="KW-0812">Transmembrane</keyword>
<sequence>GTIPILTTIPPQSAYDLGNAAAQQRAADFHQAVLDLAAAEQVPLIEYHDEIVSRRPHNPPTDTWDGSNAMWSAYSGYQVPTLIQRDGLHPSAWAAGVQDFGAGLDTNGFNLRNYMTLMAAKEVHDLVIVPEPLTLALLGLGAVALLRRRRRRRS</sequence>
<feature type="domain" description="Ice-binding protein C-terminal" evidence="2">
    <location>
        <begin position="129"/>
        <end position="150"/>
    </location>
</feature>
<keyword evidence="1" id="KW-1133">Transmembrane helix</keyword>
<dbReference type="EMBL" id="LAZR01026627">
    <property type="protein sequence ID" value="KKL68141.1"/>
    <property type="molecule type" value="Genomic_DNA"/>
</dbReference>
<accession>A0A0F9EPE1</accession>
<name>A0A0F9EPE1_9ZZZZ</name>
<dbReference type="NCBIfam" id="TIGR02595">
    <property type="entry name" value="PEP_CTERM"/>
    <property type="match status" value="1"/>
</dbReference>
<dbReference type="InterPro" id="IPR013424">
    <property type="entry name" value="Ice-binding_C"/>
</dbReference>